<evidence type="ECO:0000256" key="5">
    <source>
        <dbReference type="SAM" id="Phobius"/>
    </source>
</evidence>
<reference evidence="6 7" key="1">
    <citation type="journal article" date="2019" name="PLoS Biol.">
        <title>Sex chromosomes control vertical transmission of feminizing Wolbachia symbionts in an isopod.</title>
        <authorList>
            <person name="Becking T."/>
            <person name="Chebbi M.A."/>
            <person name="Giraud I."/>
            <person name="Moumen B."/>
            <person name="Laverre T."/>
            <person name="Caubet Y."/>
            <person name="Peccoud J."/>
            <person name="Gilbert C."/>
            <person name="Cordaux R."/>
        </authorList>
    </citation>
    <scope>NUCLEOTIDE SEQUENCE [LARGE SCALE GENOMIC DNA]</scope>
    <source>
        <strain evidence="6">ANa2</strain>
        <tissue evidence="6">Whole body excluding digestive tract and cuticle</tissue>
    </source>
</reference>
<keyword evidence="7" id="KW-1185">Reference proteome</keyword>
<evidence type="ECO:0000256" key="3">
    <source>
        <dbReference type="ARBA" id="ARBA00022989"/>
    </source>
</evidence>
<dbReference type="EMBL" id="SEYY01006830">
    <property type="protein sequence ID" value="KAB7502741.1"/>
    <property type="molecule type" value="Genomic_DNA"/>
</dbReference>
<evidence type="ECO:0000313" key="7">
    <source>
        <dbReference type="Proteomes" id="UP000326759"/>
    </source>
</evidence>
<dbReference type="InterPro" id="IPR006214">
    <property type="entry name" value="Bax_inhibitor_1-related"/>
</dbReference>
<dbReference type="OrthoDB" id="10480438at2759"/>
<accession>A0A5N5T7Z8</accession>
<protein>
    <submittedName>
        <fullName evidence="6">Protein lifeguard 4</fullName>
    </submittedName>
</protein>
<dbReference type="GO" id="GO:0016020">
    <property type="term" value="C:membrane"/>
    <property type="evidence" value="ECO:0007669"/>
    <property type="project" value="UniProtKB-SubCell"/>
</dbReference>
<keyword evidence="4 5" id="KW-0472">Membrane</keyword>
<gene>
    <name evidence="6" type="primary">Tmbim4_2</name>
    <name evidence="6" type="ORF">Anas_04695</name>
</gene>
<dbReference type="Pfam" id="PF01027">
    <property type="entry name" value="Bax1-I"/>
    <property type="match status" value="1"/>
</dbReference>
<feature type="transmembrane region" description="Helical" evidence="5">
    <location>
        <begin position="71"/>
        <end position="91"/>
    </location>
</feature>
<keyword evidence="3 5" id="KW-1133">Transmembrane helix</keyword>
<evidence type="ECO:0000256" key="2">
    <source>
        <dbReference type="ARBA" id="ARBA00022692"/>
    </source>
</evidence>
<evidence type="ECO:0000256" key="4">
    <source>
        <dbReference type="ARBA" id="ARBA00023136"/>
    </source>
</evidence>
<comment type="subcellular location">
    <subcellularLocation>
        <location evidence="1">Membrane</location>
        <topology evidence="1">Multi-pass membrane protein</topology>
    </subcellularLocation>
</comment>
<feature type="transmembrane region" description="Helical" evidence="5">
    <location>
        <begin position="97"/>
        <end position="114"/>
    </location>
</feature>
<feature type="transmembrane region" description="Helical" evidence="5">
    <location>
        <begin position="45"/>
        <end position="66"/>
    </location>
</feature>
<evidence type="ECO:0000313" key="6">
    <source>
        <dbReference type="EMBL" id="KAB7502741.1"/>
    </source>
</evidence>
<keyword evidence="2 5" id="KW-0812">Transmembrane</keyword>
<dbReference type="AlphaFoldDB" id="A0A5N5T7Z8"/>
<proteinExistence type="predicted"/>
<name>A0A5N5T7Z8_9CRUS</name>
<sequence length="126" mass="14574">MYSSHIYIRTCYEILMAYNLDNPWLFSFFSNFFINYKKQEGPMSFTLPGVFTIAIAVTVGAVISVYKVISVIKCLVFTTIIVISLMCLYTLQSKRDFTKLGTFLMTGLIVLLGAEKRKHRDFLEKW</sequence>
<evidence type="ECO:0000256" key="1">
    <source>
        <dbReference type="ARBA" id="ARBA00004141"/>
    </source>
</evidence>
<dbReference type="Proteomes" id="UP000326759">
    <property type="component" value="Unassembled WGS sequence"/>
</dbReference>
<organism evidence="6 7">
    <name type="scientific">Armadillidium nasatum</name>
    <dbReference type="NCBI Taxonomy" id="96803"/>
    <lineage>
        <taxon>Eukaryota</taxon>
        <taxon>Metazoa</taxon>
        <taxon>Ecdysozoa</taxon>
        <taxon>Arthropoda</taxon>
        <taxon>Crustacea</taxon>
        <taxon>Multicrustacea</taxon>
        <taxon>Malacostraca</taxon>
        <taxon>Eumalacostraca</taxon>
        <taxon>Peracarida</taxon>
        <taxon>Isopoda</taxon>
        <taxon>Oniscidea</taxon>
        <taxon>Crinocheta</taxon>
        <taxon>Armadillidiidae</taxon>
        <taxon>Armadillidium</taxon>
    </lineage>
</organism>
<comment type="caution">
    <text evidence="6">The sequence shown here is derived from an EMBL/GenBank/DDBJ whole genome shotgun (WGS) entry which is preliminary data.</text>
</comment>